<keyword evidence="1" id="KW-0812">Transmembrane</keyword>
<gene>
    <name evidence="2" type="ORF">FHW37_104516</name>
</gene>
<keyword evidence="3" id="KW-1185">Reference proteome</keyword>
<protein>
    <submittedName>
        <fullName evidence="2">Uncharacterized protein</fullName>
    </submittedName>
</protein>
<comment type="caution">
    <text evidence="2">The sequence shown here is derived from an EMBL/GenBank/DDBJ whole genome shotgun (WGS) entry which is preliminary data.</text>
</comment>
<evidence type="ECO:0000313" key="2">
    <source>
        <dbReference type="EMBL" id="TWF53239.1"/>
    </source>
</evidence>
<organism evidence="2 3">
    <name type="scientific">Neorhizobium alkalisoli</name>
    <dbReference type="NCBI Taxonomy" id="528178"/>
    <lineage>
        <taxon>Bacteria</taxon>
        <taxon>Pseudomonadati</taxon>
        <taxon>Pseudomonadota</taxon>
        <taxon>Alphaproteobacteria</taxon>
        <taxon>Hyphomicrobiales</taxon>
        <taxon>Rhizobiaceae</taxon>
        <taxon>Rhizobium/Agrobacterium group</taxon>
        <taxon>Neorhizobium</taxon>
    </lineage>
</organism>
<keyword evidence="1" id="KW-0472">Membrane</keyword>
<evidence type="ECO:0000313" key="3">
    <source>
        <dbReference type="Proteomes" id="UP000320653"/>
    </source>
</evidence>
<reference evidence="2 3" key="1">
    <citation type="submission" date="2019-06" db="EMBL/GenBank/DDBJ databases">
        <title>Sorghum-associated microbial communities from plants grown in Nebraska, USA.</title>
        <authorList>
            <person name="Schachtman D."/>
        </authorList>
    </citation>
    <scope>NUCLEOTIDE SEQUENCE [LARGE SCALE GENOMIC DNA]</scope>
    <source>
        <strain evidence="2 3">1225</strain>
    </source>
</reference>
<dbReference type="EMBL" id="VIWP01000004">
    <property type="protein sequence ID" value="TWF53239.1"/>
    <property type="molecule type" value="Genomic_DNA"/>
</dbReference>
<dbReference type="Proteomes" id="UP000320653">
    <property type="component" value="Unassembled WGS sequence"/>
</dbReference>
<dbReference type="AlphaFoldDB" id="A0A561QSD4"/>
<proteinExistence type="predicted"/>
<accession>A0A561QSD4</accession>
<name>A0A561QSD4_9HYPH</name>
<dbReference type="RefSeq" id="WP_281407261.1">
    <property type="nucleotide sequence ID" value="NZ_VIWP01000004.1"/>
</dbReference>
<feature type="transmembrane region" description="Helical" evidence="1">
    <location>
        <begin position="20"/>
        <end position="42"/>
    </location>
</feature>
<sequence>MPGIFIFPIAPDRPAILPDLAIVAATAFTSLCCAVFALVGAIL</sequence>
<evidence type="ECO:0000256" key="1">
    <source>
        <dbReference type="SAM" id="Phobius"/>
    </source>
</evidence>
<keyword evidence="1" id="KW-1133">Transmembrane helix</keyword>